<evidence type="ECO:0000256" key="1">
    <source>
        <dbReference type="ARBA" id="ARBA00006484"/>
    </source>
</evidence>
<dbReference type="InterPro" id="IPR002347">
    <property type="entry name" value="SDR_fam"/>
</dbReference>
<comment type="caution">
    <text evidence="3">The sequence shown here is derived from an EMBL/GenBank/DDBJ whole genome shotgun (WGS) entry which is preliminary data.</text>
</comment>
<dbReference type="PANTHER" id="PTHR44196">
    <property type="entry name" value="DEHYDROGENASE/REDUCTASE SDR FAMILY MEMBER 7B"/>
    <property type="match status" value="1"/>
</dbReference>
<reference evidence="3 4" key="1">
    <citation type="submission" date="2023-04" db="EMBL/GenBank/DDBJ databases">
        <title>Luteimonas sp. M1R5S18.</title>
        <authorList>
            <person name="Sun J.-Q."/>
        </authorList>
    </citation>
    <scope>NUCLEOTIDE SEQUENCE [LARGE SCALE GENOMIC DNA]</scope>
    <source>
        <strain evidence="3 4">M1R5S18</strain>
    </source>
</reference>
<dbReference type="Pfam" id="PF00106">
    <property type="entry name" value="adh_short"/>
    <property type="match status" value="1"/>
</dbReference>
<dbReference type="RefSeq" id="WP_280602875.1">
    <property type="nucleotide sequence ID" value="NZ_JARXRN010000028.1"/>
</dbReference>
<evidence type="ECO:0000313" key="3">
    <source>
        <dbReference type="EMBL" id="MDH5831925.1"/>
    </source>
</evidence>
<gene>
    <name evidence="3" type="ORF">QFW80_15500</name>
</gene>
<accession>A0ABT6JML4</accession>
<evidence type="ECO:0000256" key="2">
    <source>
        <dbReference type="ARBA" id="ARBA00023002"/>
    </source>
</evidence>
<dbReference type="PRINTS" id="PR00081">
    <property type="entry name" value="GDHRDH"/>
</dbReference>
<proteinExistence type="inferred from homology"/>
<comment type="similarity">
    <text evidence="1">Belongs to the short-chain dehydrogenases/reductases (SDR) family.</text>
</comment>
<keyword evidence="2" id="KW-0560">Oxidoreductase</keyword>
<protein>
    <submittedName>
        <fullName evidence="3">SDR family NAD(P)-dependent oxidoreductase</fullName>
    </submittedName>
</protein>
<keyword evidence="4" id="KW-1185">Reference proteome</keyword>
<dbReference type="SUPFAM" id="SSF51735">
    <property type="entry name" value="NAD(P)-binding Rossmann-fold domains"/>
    <property type="match status" value="1"/>
</dbReference>
<dbReference type="InterPro" id="IPR036291">
    <property type="entry name" value="NAD(P)-bd_dom_sf"/>
</dbReference>
<organism evidence="3 4">
    <name type="scientific">Luteimonas rhizosphaericola</name>
    <dbReference type="NCBI Taxonomy" id="3042024"/>
    <lineage>
        <taxon>Bacteria</taxon>
        <taxon>Pseudomonadati</taxon>
        <taxon>Pseudomonadota</taxon>
        <taxon>Gammaproteobacteria</taxon>
        <taxon>Lysobacterales</taxon>
        <taxon>Lysobacteraceae</taxon>
        <taxon>Luteimonas</taxon>
    </lineage>
</organism>
<sequence length="241" mass="24759">MSALASVPDTRPLAGRVVLVVGAHGGLGRALALACARAGATQVLLGRSARKLERVADAVEQAGGEALLYPLDLEGASPDDYAELAARIGERFGRLDGLVHCAADFPGLTPLEHADPAGFARTVHVGLTARWWLSQACLPLLRASDAGRLVFLADPAPAAAPAYWGGYGIVQPAIEALAATLQAETATSPLRVHVLRPGPLRTPLRARAYAADGDRLARDPAAAADDCIALLAPGPDPAAAP</sequence>
<dbReference type="EMBL" id="JARXRN010000028">
    <property type="protein sequence ID" value="MDH5831925.1"/>
    <property type="molecule type" value="Genomic_DNA"/>
</dbReference>
<evidence type="ECO:0000313" key="4">
    <source>
        <dbReference type="Proteomes" id="UP001156831"/>
    </source>
</evidence>
<dbReference type="PANTHER" id="PTHR44196:SF4">
    <property type="entry name" value="SHORT CHAIN DEHYDROGENASE"/>
    <property type="match status" value="1"/>
</dbReference>
<dbReference type="Gene3D" id="3.40.50.720">
    <property type="entry name" value="NAD(P)-binding Rossmann-like Domain"/>
    <property type="match status" value="1"/>
</dbReference>
<name>A0ABT6JML4_9GAMM</name>
<dbReference type="Proteomes" id="UP001156831">
    <property type="component" value="Unassembled WGS sequence"/>
</dbReference>